<dbReference type="OrthoDB" id="3358017at2759"/>
<feature type="transmembrane region" description="Helical" evidence="6">
    <location>
        <begin position="22"/>
        <end position="40"/>
    </location>
</feature>
<dbReference type="STRING" id="356882.A0A423W441"/>
<dbReference type="InterPro" id="IPR007568">
    <property type="entry name" value="RTA1"/>
</dbReference>
<accession>A0A423W441</accession>
<sequence length="366" mass="40988">MGTSENGVPVYGSLFVYAPNKILPIVFAVLYGLSAVGHYYQCFRYKAFKMIGLHPFCATLFAIGYAMREVGAYNYSWQTDVDGKINTTNLIVYVVSQVLIFVAPPLLELANYHVLGRILLYVPYFAPISPGRVLSTFGLLMAIVETLNALGVALSSNPSGSSQGVGSSMVVAALGMQLVIIVVFVILAAVFHRRTVKAKMKKRALKTPLIVLYTSMVLILIRCFYRLVEHLGNTVIDLDDMASLEALSPVLRYEWYFYVFEAAVMFLNSALWNVFSPGRYLPQNPRVYLARDGVTELEDNEKDDRSLMTKIGAIVSFGCLFRKRENRHFEQLHDYELSNRRLYRGRSHGVSSPLPQEHAPRSSSPA</sequence>
<proteinExistence type="predicted"/>
<evidence type="ECO:0000313" key="7">
    <source>
        <dbReference type="EMBL" id="ROV98083.1"/>
    </source>
</evidence>
<feature type="region of interest" description="Disordered" evidence="5">
    <location>
        <begin position="347"/>
        <end position="366"/>
    </location>
</feature>
<dbReference type="PANTHER" id="PTHR31465">
    <property type="entry name" value="PROTEIN RTA1-RELATED"/>
    <property type="match status" value="1"/>
</dbReference>
<evidence type="ECO:0000256" key="2">
    <source>
        <dbReference type="ARBA" id="ARBA00022692"/>
    </source>
</evidence>
<comment type="caution">
    <text evidence="7">The sequence shown here is derived from an EMBL/GenBank/DDBJ whole genome shotgun (WGS) entry which is preliminary data.</text>
</comment>
<organism evidence="7 8">
    <name type="scientific">Cytospora schulzeri</name>
    <dbReference type="NCBI Taxonomy" id="448051"/>
    <lineage>
        <taxon>Eukaryota</taxon>
        <taxon>Fungi</taxon>
        <taxon>Dikarya</taxon>
        <taxon>Ascomycota</taxon>
        <taxon>Pezizomycotina</taxon>
        <taxon>Sordariomycetes</taxon>
        <taxon>Sordariomycetidae</taxon>
        <taxon>Diaporthales</taxon>
        <taxon>Cytosporaceae</taxon>
        <taxon>Cytospora</taxon>
    </lineage>
</organism>
<keyword evidence="4 6" id="KW-0472">Membrane</keyword>
<feature type="transmembrane region" description="Helical" evidence="6">
    <location>
        <begin position="87"/>
        <end position="107"/>
    </location>
</feature>
<name>A0A423W441_9PEZI</name>
<reference evidence="7 8" key="1">
    <citation type="submission" date="2015-09" db="EMBL/GenBank/DDBJ databases">
        <title>Host preference determinants of Valsa canker pathogens revealed by comparative genomics.</title>
        <authorList>
            <person name="Yin Z."/>
            <person name="Huang L."/>
        </authorList>
    </citation>
    <scope>NUCLEOTIDE SEQUENCE [LARGE SCALE GENOMIC DNA]</scope>
    <source>
        <strain evidence="7 8">03-1</strain>
    </source>
</reference>
<dbReference type="EMBL" id="LKEA01000027">
    <property type="protein sequence ID" value="ROV98083.1"/>
    <property type="molecule type" value="Genomic_DNA"/>
</dbReference>
<evidence type="ECO:0000256" key="6">
    <source>
        <dbReference type="SAM" id="Phobius"/>
    </source>
</evidence>
<keyword evidence="3 6" id="KW-1133">Transmembrane helix</keyword>
<evidence type="ECO:0008006" key="9">
    <source>
        <dbReference type="Google" id="ProtNLM"/>
    </source>
</evidence>
<evidence type="ECO:0000256" key="4">
    <source>
        <dbReference type="ARBA" id="ARBA00023136"/>
    </source>
</evidence>
<evidence type="ECO:0000313" key="8">
    <source>
        <dbReference type="Proteomes" id="UP000283895"/>
    </source>
</evidence>
<dbReference type="Pfam" id="PF04479">
    <property type="entry name" value="RTA1"/>
    <property type="match status" value="1"/>
</dbReference>
<keyword evidence="2 6" id="KW-0812">Transmembrane</keyword>
<dbReference type="PANTHER" id="PTHR31465:SF34">
    <property type="entry name" value="DOMAIN PROTEIN, PUTATIVE (AFU_ORTHOLOGUE AFUA_3G00480)-RELATED"/>
    <property type="match status" value="1"/>
</dbReference>
<evidence type="ECO:0000256" key="3">
    <source>
        <dbReference type="ARBA" id="ARBA00022989"/>
    </source>
</evidence>
<feature type="transmembrane region" description="Helical" evidence="6">
    <location>
        <begin position="164"/>
        <end position="190"/>
    </location>
</feature>
<dbReference type="Proteomes" id="UP000283895">
    <property type="component" value="Unassembled WGS sequence"/>
</dbReference>
<gene>
    <name evidence="7" type="ORF">VMCG_06987</name>
</gene>
<protein>
    <recommendedName>
        <fullName evidence="9">RTA1 domain protein</fullName>
    </recommendedName>
</protein>
<evidence type="ECO:0000256" key="5">
    <source>
        <dbReference type="SAM" id="MobiDB-lite"/>
    </source>
</evidence>
<dbReference type="GO" id="GO:0016020">
    <property type="term" value="C:membrane"/>
    <property type="evidence" value="ECO:0007669"/>
    <property type="project" value="UniProtKB-SubCell"/>
</dbReference>
<comment type="subcellular location">
    <subcellularLocation>
        <location evidence="1">Membrane</location>
        <topology evidence="1">Multi-pass membrane protein</topology>
    </subcellularLocation>
</comment>
<evidence type="ECO:0000256" key="1">
    <source>
        <dbReference type="ARBA" id="ARBA00004141"/>
    </source>
</evidence>
<keyword evidence="8" id="KW-1185">Reference proteome</keyword>
<feature type="transmembrane region" description="Helical" evidence="6">
    <location>
        <begin position="255"/>
        <end position="275"/>
    </location>
</feature>
<feature type="transmembrane region" description="Helical" evidence="6">
    <location>
        <begin position="47"/>
        <end position="67"/>
    </location>
</feature>
<dbReference type="AlphaFoldDB" id="A0A423W441"/>
<feature type="transmembrane region" description="Helical" evidence="6">
    <location>
        <begin position="210"/>
        <end position="228"/>
    </location>
</feature>
<feature type="transmembrane region" description="Helical" evidence="6">
    <location>
        <begin position="119"/>
        <end position="144"/>
    </location>
</feature>